<dbReference type="Proteomes" id="UP001171945">
    <property type="component" value="Unassembled WGS sequence"/>
</dbReference>
<name>A0ABT7VUW5_9GAMM</name>
<evidence type="ECO:0008006" key="3">
    <source>
        <dbReference type="Google" id="ProtNLM"/>
    </source>
</evidence>
<dbReference type="EMBL" id="JAUCGM010000599">
    <property type="protein sequence ID" value="MDM8563369.1"/>
    <property type="molecule type" value="Genomic_DNA"/>
</dbReference>
<evidence type="ECO:0000313" key="1">
    <source>
        <dbReference type="EMBL" id="MDM8563369.1"/>
    </source>
</evidence>
<keyword evidence="2" id="KW-1185">Reference proteome</keyword>
<evidence type="ECO:0000313" key="2">
    <source>
        <dbReference type="Proteomes" id="UP001171945"/>
    </source>
</evidence>
<accession>A0ABT7VUW5</accession>
<reference evidence="1" key="1">
    <citation type="submission" date="2023-06" db="EMBL/GenBank/DDBJ databases">
        <title>Uncultivated large filamentous bacteria from sulfidic sediments reveal new species and different genomic features in energy metabolism and defense.</title>
        <authorList>
            <person name="Fonseca A."/>
        </authorList>
    </citation>
    <scope>NUCLEOTIDE SEQUENCE</scope>
    <source>
        <strain evidence="1">HSG4</strain>
    </source>
</reference>
<feature type="non-terminal residue" evidence="1">
    <location>
        <position position="1"/>
    </location>
</feature>
<protein>
    <recommendedName>
        <fullName evidence="3">HEPN domain-containing protein</fullName>
    </recommendedName>
</protein>
<gene>
    <name evidence="1" type="ORF">QUF54_08450</name>
</gene>
<organism evidence="1 2">
    <name type="scientific">Candidatus Marithioploca araucensis</name>
    <dbReference type="NCBI Taxonomy" id="70273"/>
    <lineage>
        <taxon>Bacteria</taxon>
        <taxon>Pseudomonadati</taxon>
        <taxon>Pseudomonadota</taxon>
        <taxon>Gammaproteobacteria</taxon>
        <taxon>Thiotrichales</taxon>
        <taxon>Thiotrichaceae</taxon>
        <taxon>Candidatus Marithioploca</taxon>
    </lineage>
</organism>
<sequence>RGYAKQALSDLEAREILVSGNAEKCHRLHFLQMASEKVCKAYLTMANGHEKVRKIHAYVARNLPIIARQFYTTINDDNEISRWEISEIRRIAREIEVLAPACNESDIREDNSEYPWQDGKGEVQIPCEYNFPNINDRSRTMIRLIRLIRTASESYLNSRT</sequence>
<proteinExistence type="predicted"/>
<comment type="caution">
    <text evidence="1">The sequence shown here is derived from an EMBL/GenBank/DDBJ whole genome shotgun (WGS) entry which is preliminary data.</text>
</comment>